<name>A0A934UU29_9MICO</name>
<dbReference type="AlphaFoldDB" id="A0A934UU29"/>
<dbReference type="RefSeq" id="WP_200113143.1">
    <property type="nucleotide sequence ID" value="NZ_JAEHOH010000001.1"/>
</dbReference>
<proteinExistence type="predicted"/>
<reference evidence="2" key="1">
    <citation type="submission" date="2020-12" db="EMBL/GenBank/DDBJ databases">
        <title>Leucobacter sp. CAS1, isolated from Chromium sludge.</title>
        <authorList>
            <person name="Xu Z."/>
        </authorList>
    </citation>
    <scope>NUCLEOTIDE SEQUENCE</scope>
    <source>
        <strain evidence="2">CSA1</strain>
    </source>
</reference>
<sequence>MSDRGATATFEVERKYEAPGDAALPGAEAFERLGMRASEPETFELAADYLDTAEGDLGRARLAVRSRHGGKDAGWHLKERGAEGVAELQWPPADEMPEGLRAELRDRVGDAVDRIGPLASLRTVRTAVVLSDESGVESVEIADDVVLATDHLCGVRRAWREWEAELLPGADAAVLDRLEPLLLAAGARPSLSSAKIARASGRLIDLALARGAGAAELAALGVMDLADRLAAREEPVARSRAAELRVLDRLSA</sequence>
<dbReference type="Proteomes" id="UP000608530">
    <property type="component" value="Unassembled WGS sequence"/>
</dbReference>
<dbReference type="SUPFAM" id="SSF55154">
    <property type="entry name" value="CYTH-like phosphatases"/>
    <property type="match status" value="1"/>
</dbReference>
<dbReference type="Pfam" id="PF01928">
    <property type="entry name" value="CYTH"/>
    <property type="match status" value="1"/>
</dbReference>
<dbReference type="Gene3D" id="2.40.320.10">
    <property type="entry name" value="Hypothetical Protein Pfu-838710-001"/>
    <property type="match status" value="1"/>
</dbReference>
<evidence type="ECO:0000313" key="3">
    <source>
        <dbReference type="Proteomes" id="UP000608530"/>
    </source>
</evidence>
<organism evidence="2 3">
    <name type="scientific">Leucobacter chromiisoli</name>
    <dbReference type="NCBI Taxonomy" id="2796471"/>
    <lineage>
        <taxon>Bacteria</taxon>
        <taxon>Bacillati</taxon>
        <taxon>Actinomycetota</taxon>
        <taxon>Actinomycetes</taxon>
        <taxon>Micrococcales</taxon>
        <taxon>Microbacteriaceae</taxon>
        <taxon>Leucobacter</taxon>
    </lineage>
</organism>
<dbReference type="SMART" id="SM01118">
    <property type="entry name" value="CYTH"/>
    <property type="match status" value="1"/>
</dbReference>
<accession>A0A934UU29</accession>
<feature type="domain" description="CYTH" evidence="1">
    <location>
        <begin position="9"/>
        <end position="206"/>
    </location>
</feature>
<dbReference type="InterPro" id="IPR023577">
    <property type="entry name" value="CYTH_domain"/>
</dbReference>
<evidence type="ECO:0000259" key="1">
    <source>
        <dbReference type="SMART" id="SM01118"/>
    </source>
</evidence>
<evidence type="ECO:0000313" key="2">
    <source>
        <dbReference type="EMBL" id="MBK0417753.1"/>
    </source>
</evidence>
<dbReference type="EMBL" id="JAEHOH010000001">
    <property type="protein sequence ID" value="MBK0417753.1"/>
    <property type="molecule type" value="Genomic_DNA"/>
</dbReference>
<comment type="caution">
    <text evidence="2">The sequence shown here is derived from an EMBL/GenBank/DDBJ whole genome shotgun (WGS) entry which is preliminary data.</text>
</comment>
<protein>
    <submittedName>
        <fullName evidence="2">CYTH domain-containing protein</fullName>
    </submittedName>
</protein>
<keyword evidence="3" id="KW-1185">Reference proteome</keyword>
<gene>
    <name evidence="2" type="ORF">JD276_01710</name>
</gene>
<dbReference type="CDD" id="cd07374">
    <property type="entry name" value="CYTH-like_Pase"/>
    <property type="match status" value="1"/>
</dbReference>
<dbReference type="InterPro" id="IPR033469">
    <property type="entry name" value="CYTH-like_dom_sf"/>
</dbReference>